<dbReference type="PANTHER" id="PTHR31377:SF0">
    <property type="entry name" value="AGMATINE DEIMINASE-RELATED"/>
    <property type="match status" value="1"/>
</dbReference>
<name>A0A8F9XMC0_9BACT</name>
<dbReference type="GO" id="GO:0004668">
    <property type="term" value="F:protein-arginine deiminase activity"/>
    <property type="evidence" value="ECO:0007669"/>
    <property type="project" value="InterPro"/>
</dbReference>
<dbReference type="GO" id="GO:0047632">
    <property type="term" value="F:agmatine deiminase activity"/>
    <property type="evidence" value="ECO:0007669"/>
    <property type="project" value="TreeGrafter"/>
</dbReference>
<dbReference type="SUPFAM" id="SSF55909">
    <property type="entry name" value="Pentein"/>
    <property type="match status" value="1"/>
</dbReference>
<proteinExistence type="predicted"/>
<sequence>MPAEWAPQAAVWLSWPHKRASWPGQFRPVPYAMAKIVAEISRREDVRINAAAALHARAKRLCTAAGADMARVTFYDHPTNDAWCRDHGPIFVKHTKTGEVALTDWRYNAWGDKYPPYDLDNEIPPSIARALELRRFENDMVLEGGSIDVNGEGLLLTSEQCLLNKNRNPQLTREEIEQNLRDFLGVQTVLWVGDGILGDDTDGHIDDITRFFRADGFITCVEANRRDANHKILEENLERLRGFRTPAGKRFEIVTLPMPKPLAFQGQRVPASYANFLIINGAVLVPTFQQKKRDAEACEIIGDCFPGREVVPIDCYHLIWGLGTLHCLSQQQPA</sequence>
<protein>
    <submittedName>
        <fullName evidence="2">Agmatine deiminase family protein</fullName>
    </submittedName>
</protein>
<dbReference type="PANTHER" id="PTHR31377">
    <property type="entry name" value="AGMATINE DEIMINASE-RELATED"/>
    <property type="match status" value="1"/>
</dbReference>
<dbReference type="Pfam" id="PF04371">
    <property type="entry name" value="PAD_porph"/>
    <property type="match status" value="1"/>
</dbReference>
<keyword evidence="1" id="KW-0378">Hydrolase</keyword>
<evidence type="ECO:0000256" key="1">
    <source>
        <dbReference type="ARBA" id="ARBA00022801"/>
    </source>
</evidence>
<dbReference type="Gene3D" id="3.75.10.10">
    <property type="entry name" value="L-arginine/glycine Amidinotransferase, Chain A"/>
    <property type="match status" value="1"/>
</dbReference>
<evidence type="ECO:0000313" key="3">
    <source>
        <dbReference type="Proteomes" id="UP000825051"/>
    </source>
</evidence>
<reference evidence="2" key="1">
    <citation type="submission" date="2021-08" db="EMBL/GenBank/DDBJ databases">
        <title>Genome of a novel bacterium of the phylum Verrucomicrobia, Oleiharenicola sp. KSB-15.</title>
        <authorList>
            <person name="Chung J.-H."/>
            <person name="Ahn J.-H."/>
            <person name="Yoon Y."/>
            <person name="Kim D.-Y."/>
            <person name="An S.-H."/>
            <person name="Park I."/>
            <person name="Yeon J."/>
        </authorList>
    </citation>
    <scope>NUCLEOTIDE SEQUENCE</scope>
    <source>
        <strain evidence="2">KSB-15</strain>
    </source>
</reference>
<evidence type="ECO:0000313" key="2">
    <source>
        <dbReference type="EMBL" id="QYM80081.1"/>
    </source>
</evidence>
<dbReference type="AlphaFoldDB" id="A0A8F9XMC0"/>
<dbReference type="Proteomes" id="UP000825051">
    <property type="component" value="Chromosome"/>
</dbReference>
<accession>A0A8F9XMC0</accession>
<dbReference type="InterPro" id="IPR007466">
    <property type="entry name" value="Peptidyl-Arg-deiminase_porph"/>
</dbReference>
<dbReference type="EMBL" id="CP080507">
    <property type="protein sequence ID" value="QYM80081.1"/>
    <property type="molecule type" value="Genomic_DNA"/>
</dbReference>
<dbReference type="GO" id="GO:0009446">
    <property type="term" value="P:putrescine biosynthetic process"/>
    <property type="evidence" value="ECO:0007669"/>
    <property type="project" value="InterPro"/>
</dbReference>
<keyword evidence="3" id="KW-1185">Reference proteome</keyword>
<gene>
    <name evidence="2" type="ORF">K0B96_05535</name>
</gene>
<organism evidence="2 3">
    <name type="scientific">Horticoccus luteus</name>
    <dbReference type="NCBI Taxonomy" id="2862869"/>
    <lineage>
        <taxon>Bacteria</taxon>
        <taxon>Pseudomonadati</taxon>
        <taxon>Verrucomicrobiota</taxon>
        <taxon>Opitutia</taxon>
        <taxon>Opitutales</taxon>
        <taxon>Opitutaceae</taxon>
        <taxon>Horticoccus</taxon>
    </lineage>
</organism>
<dbReference type="KEGG" id="ole:K0B96_05535"/>